<protein>
    <submittedName>
        <fullName evidence="1">Uncharacterized protein</fullName>
    </submittedName>
</protein>
<reference evidence="1 2" key="1">
    <citation type="journal article" date="2023" name="Sci. Data">
        <title>Genome assembly of the Korean intertidal mud-creeper Batillaria attramentaria.</title>
        <authorList>
            <person name="Patra A.K."/>
            <person name="Ho P.T."/>
            <person name="Jun S."/>
            <person name="Lee S.J."/>
            <person name="Kim Y."/>
            <person name="Won Y.J."/>
        </authorList>
    </citation>
    <scope>NUCLEOTIDE SEQUENCE [LARGE SCALE GENOMIC DNA]</scope>
    <source>
        <strain evidence="1">Wonlab-2016</strain>
    </source>
</reference>
<evidence type="ECO:0000313" key="1">
    <source>
        <dbReference type="EMBL" id="KAK7466708.1"/>
    </source>
</evidence>
<proteinExistence type="predicted"/>
<gene>
    <name evidence="1" type="ORF">BaRGS_00037195</name>
</gene>
<sequence>MHFAKRTLNVQYYIVQQTSLEQVFLSFTRQQILPLLTVSPWERFYHSFCCCLVSQSEVQQERSETLRTHDRRVHSIAPV</sequence>
<keyword evidence="2" id="KW-1185">Reference proteome</keyword>
<accession>A0ABD0J9Q5</accession>
<comment type="caution">
    <text evidence="1">The sequence shown here is derived from an EMBL/GenBank/DDBJ whole genome shotgun (WGS) entry which is preliminary data.</text>
</comment>
<dbReference type="AlphaFoldDB" id="A0ABD0J9Q5"/>
<dbReference type="EMBL" id="JACVVK020000549">
    <property type="protein sequence ID" value="KAK7466708.1"/>
    <property type="molecule type" value="Genomic_DNA"/>
</dbReference>
<evidence type="ECO:0000313" key="2">
    <source>
        <dbReference type="Proteomes" id="UP001519460"/>
    </source>
</evidence>
<dbReference type="Proteomes" id="UP001519460">
    <property type="component" value="Unassembled WGS sequence"/>
</dbReference>
<name>A0ABD0J9Q5_9CAEN</name>
<organism evidence="1 2">
    <name type="scientific">Batillaria attramentaria</name>
    <dbReference type="NCBI Taxonomy" id="370345"/>
    <lineage>
        <taxon>Eukaryota</taxon>
        <taxon>Metazoa</taxon>
        <taxon>Spiralia</taxon>
        <taxon>Lophotrochozoa</taxon>
        <taxon>Mollusca</taxon>
        <taxon>Gastropoda</taxon>
        <taxon>Caenogastropoda</taxon>
        <taxon>Sorbeoconcha</taxon>
        <taxon>Cerithioidea</taxon>
        <taxon>Batillariidae</taxon>
        <taxon>Batillaria</taxon>
    </lineage>
</organism>